<proteinExistence type="predicted"/>
<dbReference type="Proteomes" id="UP000729402">
    <property type="component" value="Unassembled WGS sequence"/>
</dbReference>
<evidence type="ECO:0000313" key="1">
    <source>
        <dbReference type="EMBL" id="KAG8095560.1"/>
    </source>
</evidence>
<dbReference type="AlphaFoldDB" id="A0A8J6BX71"/>
<gene>
    <name evidence="1" type="ORF">GUJ93_ZPchr0012g19428</name>
</gene>
<comment type="caution">
    <text evidence="1">The sequence shown here is derived from an EMBL/GenBank/DDBJ whole genome shotgun (WGS) entry which is preliminary data.</text>
</comment>
<dbReference type="EMBL" id="JAAALK010000080">
    <property type="protein sequence ID" value="KAG8095560.1"/>
    <property type="molecule type" value="Genomic_DNA"/>
</dbReference>
<name>A0A8J6BX71_ZIZPA</name>
<accession>A0A8J6BX71</accession>
<keyword evidence="2" id="KW-1185">Reference proteome</keyword>
<reference evidence="1" key="2">
    <citation type="submission" date="2021-02" db="EMBL/GenBank/DDBJ databases">
        <authorList>
            <person name="Kimball J.A."/>
            <person name="Haas M.W."/>
            <person name="Macchietto M."/>
            <person name="Kono T."/>
            <person name="Duquette J."/>
            <person name="Shao M."/>
        </authorList>
    </citation>
    <scope>NUCLEOTIDE SEQUENCE</scope>
    <source>
        <tissue evidence="1">Fresh leaf tissue</tissue>
    </source>
</reference>
<reference evidence="1" key="1">
    <citation type="journal article" date="2021" name="bioRxiv">
        <title>Whole Genome Assembly and Annotation of Northern Wild Rice, Zizania palustris L., Supports a Whole Genome Duplication in the Zizania Genus.</title>
        <authorList>
            <person name="Haas M."/>
            <person name="Kono T."/>
            <person name="Macchietto M."/>
            <person name="Millas R."/>
            <person name="McGilp L."/>
            <person name="Shao M."/>
            <person name="Duquette J."/>
            <person name="Hirsch C.N."/>
            <person name="Kimball J."/>
        </authorList>
    </citation>
    <scope>NUCLEOTIDE SEQUENCE</scope>
    <source>
        <tissue evidence="1">Fresh leaf tissue</tissue>
    </source>
</reference>
<evidence type="ECO:0000313" key="2">
    <source>
        <dbReference type="Proteomes" id="UP000729402"/>
    </source>
</evidence>
<sequence length="95" mass="10159">MDEVAGKGAVSYRHSDARLGFPPLCPHIVPFSPSLPSAARSACYGCATSTDRAERRRQGWALGPRLGIHHGCAGGAQEQWPGSGVRRGVYEEARL</sequence>
<organism evidence="1 2">
    <name type="scientific">Zizania palustris</name>
    <name type="common">Northern wild rice</name>
    <dbReference type="NCBI Taxonomy" id="103762"/>
    <lineage>
        <taxon>Eukaryota</taxon>
        <taxon>Viridiplantae</taxon>
        <taxon>Streptophyta</taxon>
        <taxon>Embryophyta</taxon>
        <taxon>Tracheophyta</taxon>
        <taxon>Spermatophyta</taxon>
        <taxon>Magnoliopsida</taxon>
        <taxon>Liliopsida</taxon>
        <taxon>Poales</taxon>
        <taxon>Poaceae</taxon>
        <taxon>BOP clade</taxon>
        <taxon>Oryzoideae</taxon>
        <taxon>Oryzeae</taxon>
        <taxon>Zizaniinae</taxon>
        <taxon>Zizania</taxon>
    </lineage>
</organism>
<protein>
    <submittedName>
        <fullName evidence="1">Uncharacterized protein</fullName>
    </submittedName>
</protein>